<dbReference type="Proteomes" id="UP000770717">
    <property type="component" value="Unassembled WGS sequence"/>
</dbReference>
<keyword evidence="1" id="KW-0472">Membrane</keyword>
<proteinExistence type="predicted"/>
<gene>
    <name evidence="2" type="ORF">GDO78_009260</name>
</gene>
<protein>
    <submittedName>
        <fullName evidence="2">Uncharacterized protein</fullName>
    </submittedName>
</protein>
<dbReference type="EMBL" id="WNTK01000005">
    <property type="protein sequence ID" value="KAG9483209.1"/>
    <property type="molecule type" value="Genomic_DNA"/>
</dbReference>
<sequence length="91" mass="10910">MQNLEKIQVCTLLLKIFPNRLVVLALFIVYTYREPEEPTDGTDYKYVFACSWFRWKSLSTLNNRCIHTIFIFAIALMIWYWPTCSEQNLHV</sequence>
<evidence type="ECO:0000313" key="3">
    <source>
        <dbReference type="Proteomes" id="UP000770717"/>
    </source>
</evidence>
<accession>A0A8J6FAS7</accession>
<dbReference type="AlphaFoldDB" id="A0A8J6FAS7"/>
<name>A0A8J6FAS7_ELECQ</name>
<reference evidence="2" key="1">
    <citation type="thesis" date="2020" institute="ProQuest LLC" country="789 East Eisenhower Parkway, Ann Arbor, MI, USA">
        <title>Comparative Genomics and Chromosome Evolution.</title>
        <authorList>
            <person name="Mudd A.B."/>
        </authorList>
    </citation>
    <scope>NUCLEOTIDE SEQUENCE</scope>
    <source>
        <strain evidence="2">HN-11 Male</strain>
        <tissue evidence="2">Kidney and liver</tissue>
    </source>
</reference>
<feature type="transmembrane region" description="Helical" evidence="1">
    <location>
        <begin position="61"/>
        <end position="81"/>
    </location>
</feature>
<organism evidence="2 3">
    <name type="scientific">Eleutherodactylus coqui</name>
    <name type="common">Puerto Rican coqui</name>
    <dbReference type="NCBI Taxonomy" id="57060"/>
    <lineage>
        <taxon>Eukaryota</taxon>
        <taxon>Metazoa</taxon>
        <taxon>Chordata</taxon>
        <taxon>Craniata</taxon>
        <taxon>Vertebrata</taxon>
        <taxon>Euteleostomi</taxon>
        <taxon>Amphibia</taxon>
        <taxon>Batrachia</taxon>
        <taxon>Anura</taxon>
        <taxon>Neobatrachia</taxon>
        <taxon>Hyloidea</taxon>
        <taxon>Eleutherodactylidae</taxon>
        <taxon>Eleutherodactylinae</taxon>
        <taxon>Eleutherodactylus</taxon>
        <taxon>Eleutherodactylus</taxon>
    </lineage>
</organism>
<keyword evidence="3" id="KW-1185">Reference proteome</keyword>
<keyword evidence="1" id="KW-0812">Transmembrane</keyword>
<evidence type="ECO:0000313" key="2">
    <source>
        <dbReference type="EMBL" id="KAG9483209.1"/>
    </source>
</evidence>
<comment type="caution">
    <text evidence="2">The sequence shown here is derived from an EMBL/GenBank/DDBJ whole genome shotgun (WGS) entry which is preliminary data.</text>
</comment>
<evidence type="ECO:0000256" key="1">
    <source>
        <dbReference type="SAM" id="Phobius"/>
    </source>
</evidence>
<keyword evidence="1" id="KW-1133">Transmembrane helix</keyword>